<name>A0A5C8NR53_9BURK</name>
<comment type="similarity">
    <text evidence="1">Belongs to the UPF0065 (bug) family.</text>
</comment>
<feature type="signal peptide" evidence="2">
    <location>
        <begin position="1"/>
        <end position="30"/>
    </location>
</feature>
<reference evidence="3 4" key="1">
    <citation type="submission" date="2019-06" db="EMBL/GenBank/DDBJ databases">
        <title>Quisquiliibacterium sp. nov., isolated from a maize field.</title>
        <authorList>
            <person name="Lin S.-Y."/>
            <person name="Tsai C.-F."/>
            <person name="Young C.-C."/>
        </authorList>
    </citation>
    <scope>NUCLEOTIDE SEQUENCE [LARGE SCALE GENOMIC DNA]</scope>
    <source>
        <strain evidence="3 4">CC-CFT501</strain>
    </source>
</reference>
<comment type="caution">
    <text evidence="3">The sequence shown here is derived from an EMBL/GenBank/DDBJ whole genome shotgun (WGS) entry which is preliminary data.</text>
</comment>
<gene>
    <name evidence="3" type="ORF">FHP08_15690</name>
</gene>
<keyword evidence="4" id="KW-1185">Reference proteome</keyword>
<dbReference type="PIRSF" id="PIRSF017082">
    <property type="entry name" value="YflP"/>
    <property type="match status" value="1"/>
</dbReference>
<dbReference type="PANTHER" id="PTHR42928">
    <property type="entry name" value="TRICARBOXYLATE-BINDING PROTEIN"/>
    <property type="match status" value="1"/>
</dbReference>
<protein>
    <submittedName>
        <fullName evidence="3">Tripartite tricarboxylate transporter substrate binding protein</fullName>
    </submittedName>
</protein>
<dbReference type="Gene3D" id="3.40.190.10">
    <property type="entry name" value="Periplasmic binding protein-like II"/>
    <property type="match status" value="1"/>
</dbReference>
<proteinExistence type="inferred from homology"/>
<evidence type="ECO:0000313" key="4">
    <source>
        <dbReference type="Proteomes" id="UP000321548"/>
    </source>
</evidence>
<sequence length="336" mass="34976">MSLNPLRRQLVRTSTAAAALVTLCALGAVAVPVASAQDWPARPVRIMVGASAGGGTDVIARLFAEKLSESTRQSFVVENRPGASNTIAADLTAKAPADGHTLLVATNTGQAIAPHLLKLAYDPLASLEPIGLIVVVPNVLLVNPAVPASDVRNLVALMKASPGGFRYASSGVGSTQHLAGEAFDLAAGTRATHVPYKGSSQAHVDLIGGQVQMMFDTTSSSMPHIKSGKLRALAVMSPQRSPELPDVPTLAEAGLPGVEMTTWYGMFATGGTPPAVLAKLRAEFERAMALPEVAARLRSLGGEPGTLDVEGFAAFNRAEFERFGKLIRDAGVKVEK</sequence>
<accession>A0A5C8NR53</accession>
<dbReference type="Pfam" id="PF03401">
    <property type="entry name" value="TctC"/>
    <property type="match status" value="1"/>
</dbReference>
<keyword evidence="2" id="KW-0732">Signal</keyword>
<dbReference type="Proteomes" id="UP000321548">
    <property type="component" value="Unassembled WGS sequence"/>
</dbReference>
<dbReference type="PANTHER" id="PTHR42928:SF5">
    <property type="entry name" value="BLR1237 PROTEIN"/>
    <property type="match status" value="1"/>
</dbReference>
<dbReference type="InterPro" id="IPR042100">
    <property type="entry name" value="Bug_dom1"/>
</dbReference>
<organism evidence="3 4">
    <name type="scientific">Zeimonas arvi</name>
    <dbReference type="NCBI Taxonomy" id="2498847"/>
    <lineage>
        <taxon>Bacteria</taxon>
        <taxon>Pseudomonadati</taxon>
        <taxon>Pseudomonadota</taxon>
        <taxon>Betaproteobacteria</taxon>
        <taxon>Burkholderiales</taxon>
        <taxon>Burkholderiaceae</taxon>
        <taxon>Zeimonas</taxon>
    </lineage>
</organism>
<dbReference type="PROSITE" id="PS51318">
    <property type="entry name" value="TAT"/>
    <property type="match status" value="1"/>
</dbReference>
<dbReference type="AlphaFoldDB" id="A0A5C8NR53"/>
<feature type="chain" id="PRO_5023117104" evidence="2">
    <location>
        <begin position="31"/>
        <end position="336"/>
    </location>
</feature>
<dbReference type="RefSeq" id="WP_147705442.1">
    <property type="nucleotide sequence ID" value="NZ_VDUY01000007.1"/>
</dbReference>
<dbReference type="EMBL" id="VDUY01000007">
    <property type="protein sequence ID" value="TXL63748.1"/>
    <property type="molecule type" value="Genomic_DNA"/>
</dbReference>
<dbReference type="Gene3D" id="3.40.190.150">
    <property type="entry name" value="Bordetella uptake gene, domain 1"/>
    <property type="match status" value="1"/>
</dbReference>
<evidence type="ECO:0000256" key="1">
    <source>
        <dbReference type="ARBA" id="ARBA00006987"/>
    </source>
</evidence>
<dbReference type="OrthoDB" id="8678477at2"/>
<dbReference type="SUPFAM" id="SSF53850">
    <property type="entry name" value="Periplasmic binding protein-like II"/>
    <property type="match status" value="1"/>
</dbReference>
<dbReference type="CDD" id="cd07012">
    <property type="entry name" value="PBP2_Bug_TTT"/>
    <property type="match status" value="1"/>
</dbReference>
<evidence type="ECO:0000256" key="2">
    <source>
        <dbReference type="SAM" id="SignalP"/>
    </source>
</evidence>
<dbReference type="InterPro" id="IPR006311">
    <property type="entry name" value="TAT_signal"/>
</dbReference>
<dbReference type="InterPro" id="IPR005064">
    <property type="entry name" value="BUG"/>
</dbReference>
<evidence type="ECO:0000313" key="3">
    <source>
        <dbReference type="EMBL" id="TXL63748.1"/>
    </source>
</evidence>